<dbReference type="InterPro" id="IPR055342">
    <property type="entry name" value="MreC_beta-barrel_core"/>
</dbReference>
<comment type="similarity">
    <text evidence="1">Belongs to the MreC family.</text>
</comment>
<evidence type="ECO:0000313" key="6">
    <source>
        <dbReference type="EMBL" id="PKN03060.1"/>
    </source>
</evidence>
<gene>
    <name evidence="6" type="ORF">CVU76_03490</name>
</gene>
<sequence>MKKTILKIKSLQPILLLLLGLLLLLVGRLPFSSYLRIPFAYVFEPVSFVARDISSSVSNWSKALFDASTYIEEYKALKEEIIELKSTKEILIDYEEFKALKENSSIVIPEYKYVVSKVLGMSEKGDLYINTGIKDGLKEGDVVSVGNTFVGVISSLDRAGSLVRLPINRMSTYEVVIVPANLQEISNLDGYIKSRAVITGSLDGIRIENIGANADVSDGDIVVIRDERIGDLLIVGRVVALSKNPAATSKSGFVSPSFDYANLLTVFVRID</sequence>
<dbReference type="AlphaFoldDB" id="A0A2N2F4C4"/>
<dbReference type="PANTHER" id="PTHR34138:SF1">
    <property type="entry name" value="CELL SHAPE-DETERMINING PROTEIN MREC"/>
    <property type="match status" value="1"/>
</dbReference>
<evidence type="ECO:0000259" key="5">
    <source>
        <dbReference type="Pfam" id="PF04085"/>
    </source>
</evidence>
<protein>
    <recommendedName>
        <fullName evidence="2">Cell shape-determining protein MreC</fullName>
    </recommendedName>
    <alternativeName>
        <fullName evidence="4">Cell shape protein MreC</fullName>
    </alternativeName>
</protein>
<dbReference type="Proteomes" id="UP000233417">
    <property type="component" value="Unassembled WGS sequence"/>
</dbReference>
<accession>A0A2N2F4C4</accession>
<dbReference type="Pfam" id="PF04085">
    <property type="entry name" value="MreC"/>
    <property type="match status" value="1"/>
</dbReference>
<dbReference type="GO" id="GO:0008360">
    <property type="term" value="P:regulation of cell shape"/>
    <property type="evidence" value="ECO:0007669"/>
    <property type="project" value="UniProtKB-KW"/>
</dbReference>
<evidence type="ECO:0000256" key="4">
    <source>
        <dbReference type="ARBA" id="ARBA00032089"/>
    </source>
</evidence>
<evidence type="ECO:0000256" key="3">
    <source>
        <dbReference type="ARBA" id="ARBA00022960"/>
    </source>
</evidence>
<organism evidence="6 7">
    <name type="scientific">Candidatus Dojkabacteria bacterium HGW-Dojkabacteria-1</name>
    <dbReference type="NCBI Taxonomy" id="2013761"/>
    <lineage>
        <taxon>Bacteria</taxon>
        <taxon>Candidatus Dojkabacteria</taxon>
    </lineage>
</organism>
<dbReference type="InterPro" id="IPR007221">
    <property type="entry name" value="MreC"/>
</dbReference>
<dbReference type="InterPro" id="IPR042175">
    <property type="entry name" value="Cell/Rod_MreC_2"/>
</dbReference>
<name>A0A2N2F4C4_9BACT</name>
<feature type="domain" description="Rod shape-determining protein MreC beta-barrel core" evidence="5">
    <location>
        <begin position="126"/>
        <end position="268"/>
    </location>
</feature>
<dbReference type="EMBL" id="PHAO01000001">
    <property type="protein sequence ID" value="PKN03060.1"/>
    <property type="molecule type" value="Genomic_DNA"/>
</dbReference>
<evidence type="ECO:0000256" key="1">
    <source>
        <dbReference type="ARBA" id="ARBA00009369"/>
    </source>
</evidence>
<dbReference type="Gene3D" id="2.40.10.350">
    <property type="entry name" value="Rod shape-determining protein MreC, domain 2"/>
    <property type="match status" value="1"/>
</dbReference>
<proteinExistence type="inferred from homology"/>
<dbReference type="PANTHER" id="PTHR34138">
    <property type="entry name" value="CELL SHAPE-DETERMINING PROTEIN MREC"/>
    <property type="match status" value="1"/>
</dbReference>
<dbReference type="Gene3D" id="2.40.10.340">
    <property type="entry name" value="Rod shape-determining protein MreC, domain 1"/>
    <property type="match status" value="1"/>
</dbReference>
<evidence type="ECO:0000313" key="7">
    <source>
        <dbReference type="Proteomes" id="UP000233417"/>
    </source>
</evidence>
<keyword evidence="3" id="KW-0133">Cell shape</keyword>
<comment type="caution">
    <text evidence="6">The sequence shown here is derived from an EMBL/GenBank/DDBJ whole genome shotgun (WGS) entry which is preliminary data.</text>
</comment>
<reference evidence="6 7" key="1">
    <citation type="journal article" date="2017" name="ISME J.">
        <title>Potential for microbial H2 and metal transformations associated with novel bacteria and archaea in deep terrestrial subsurface sediments.</title>
        <authorList>
            <person name="Hernsdorf A.W."/>
            <person name="Amano Y."/>
            <person name="Miyakawa K."/>
            <person name="Ise K."/>
            <person name="Suzuki Y."/>
            <person name="Anantharaman K."/>
            <person name="Probst A."/>
            <person name="Burstein D."/>
            <person name="Thomas B.C."/>
            <person name="Banfield J.F."/>
        </authorList>
    </citation>
    <scope>NUCLEOTIDE SEQUENCE [LARGE SCALE GENOMIC DNA]</scope>
    <source>
        <strain evidence="6">HGW-Dojkabacteria-1</strain>
    </source>
</reference>
<dbReference type="InterPro" id="IPR042177">
    <property type="entry name" value="Cell/Rod_1"/>
</dbReference>
<dbReference type="GO" id="GO:0005886">
    <property type="term" value="C:plasma membrane"/>
    <property type="evidence" value="ECO:0007669"/>
    <property type="project" value="TreeGrafter"/>
</dbReference>
<evidence type="ECO:0000256" key="2">
    <source>
        <dbReference type="ARBA" id="ARBA00013855"/>
    </source>
</evidence>